<dbReference type="Proteomes" id="UP000247755">
    <property type="component" value="Unassembled WGS sequence"/>
</dbReference>
<proteinExistence type="predicted"/>
<comment type="caution">
    <text evidence="1">The sequence shown here is derived from an EMBL/GenBank/DDBJ whole genome shotgun (WGS) entry which is preliminary data.</text>
</comment>
<name>A0A087NQ42_BURPY</name>
<dbReference type="EMBL" id="QJJY01000002">
    <property type="protein sequence ID" value="PXX39373.1"/>
    <property type="molecule type" value="Genomic_DNA"/>
</dbReference>
<evidence type="ECO:0000313" key="1">
    <source>
        <dbReference type="EMBL" id="PXX39373.1"/>
    </source>
</evidence>
<reference evidence="1 2" key="1">
    <citation type="submission" date="2018-05" db="EMBL/GenBank/DDBJ databases">
        <title>Comparative genomics of bacterial root endophytes of switchgrass collected from native prairies over two seasons.</title>
        <authorList>
            <person name="Tang Y."/>
        </authorList>
    </citation>
    <scope>NUCLEOTIDE SEQUENCE [LARGE SCALE GENOMIC DNA]</scope>
    <source>
        <strain evidence="1 2">NFIX32</strain>
    </source>
</reference>
<dbReference type="RefSeq" id="WP_034183418.1">
    <property type="nucleotide sequence ID" value="NZ_CP094459.1"/>
</dbReference>
<sequence>MVRQAHALESAAAILDVETEEALRSAVGAATMLGPDRARALLKLSDEQLGHLFKIGIAQVIDLAGTITFGIAAAATRDRQPSGRTKQHAKPAARADAAAADFERRALAERRALVAQGALLPAAEIWARLGMTRQALSKAVVSGRIFTVDVGAVQYYPAFYLTGDIDRKTLGKVTQRLGGLPGWSKWQFLTTPKASLGNVTPLKALSQGRREEVERAAAAFAER</sequence>
<dbReference type="AlphaFoldDB" id="A0A087NQ42"/>
<accession>A0A087NQ42</accession>
<organism evidence="1 2">
    <name type="scientific">Burkholderia pyrrocinia</name>
    <name type="common">Pseudomonas pyrrocinia</name>
    <dbReference type="NCBI Taxonomy" id="60550"/>
    <lineage>
        <taxon>Bacteria</taxon>
        <taxon>Pseudomonadati</taxon>
        <taxon>Pseudomonadota</taxon>
        <taxon>Betaproteobacteria</taxon>
        <taxon>Burkholderiales</taxon>
        <taxon>Burkholderiaceae</taxon>
        <taxon>Burkholderia</taxon>
        <taxon>Burkholderia cepacia complex</taxon>
    </lineage>
</organism>
<evidence type="ECO:0000313" key="2">
    <source>
        <dbReference type="Proteomes" id="UP000247755"/>
    </source>
</evidence>
<gene>
    <name evidence="1" type="ORF">NA66_1002500</name>
</gene>
<protein>
    <submittedName>
        <fullName evidence="1">Uncharacterized protein</fullName>
    </submittedName>
</protein>